<proteinExistence type="predicted"/>
<dbReference type="RefSeq" id="WP_185956086.1">
    <property type="nucleotide sequence ID" value="NZ_FXTI01000003.1"/>
</dbReference>
<dbReference type="NCBIfam" id="TIGR01560">
    <property type="entry name" value="put_DNA_pack"/>
    <property type="match status" value="1"/>
</dbReference>
<sequence length="91" mass="10258">MALIDDVKLALRVTAVEFDSEIQDLIDGAKLDLQLSGVVNLVDTDPLIKRAVIVYCKAHFGYDNPEADRFLRSYDLLKMHLTLSSDYTEVI</sequence>
<keyword evidence="2" id="KW-1185">Reference proteome</keyword>
<gene>
    <name evidence="1" type="ORF">SAMN06264849_103151</name>
</gene>
<evidence type="ECO:0000313" key="2">
    <source>
        <dbReference type="Proteomes" id="UP000315636"/>
    </source>
</evidence>
<dbReference type="AlphaFoldDB" id="A0A521C6K5"/>
<dbReference type="Proteomes" id="UP000315636">
    <property type="component" value="Unassembled WGS sequence"/>
</dbReference>
<name>A0A521C6K5_9BACL</name>
<evidence type="ECO:0008006" key="3">
    <source>
        <dbReference type="Google" id="ProtNLM"/>
    </source>
</evidence>
<dbReference type="InterPro" id="IPR006450">
    <property type="entry name" value="Phage_HK97_gp6-like"/>
</dbReference>
<protein>
    <recommendedName>
        <fullName evidence="3">Phage gp6-like head-tail connector protein</fullName>
    </recommendedName>
</protein>
<accession>A0A521C6K5</accession>
<dbReference type="InterPro" id="IPR056951">
    <property type="entry name" value="Phage_connect_2"/>
</dbReference>
<reference evidence="1 2" key="1">
    <citation type="submission" date="2017-05" db="EMBL/GenBank/DDBJ databases">
        <authorList>
            <person name="Varghese N."/>
            <person name="Submissions S."/>
        </authorList>
    </citation>
    <scope>NUCLEOTIDE SEQUENCE [LARGE SCALE GENOMIC DNA]</scope>
    <source>
        <strain evidence="1 2">DSM 45474</strain>
    </source>
</reference>
<evidence type="ECO:0000313" key="1">
    <source>
        <dbReference type="EMBL" id="SMO54995.1"/>
    </source>
</evidence>
<dbReference type="Pfam" id="PF24829">
    <property type="entry name" value="Phage_connect_2"/>
    <property type="match status" value="1"/>
</dbReference>
<dbReference type="EMBL" id="FXTI01000003">
    <property type="protein sequence ID" value="SMO54995.1"/>
    <property type="molecule type" value="Genomic_DNA"/>
</dbReference>
<organism evidence="1 2">
    <name type="scientific">Melghirimyces algeriensis</name>
    <dbReference type="NCBI Taxonomy" id="910412"/>
    <lineage>
        <taxon>Bacteria</taxon>
        <taxon>Bacillati</taxon>
        <taxon>Bacillota</taxon>
        <taxon>Bacilli</taxon>
        <taxon>Bacillales</taxon>
        <taxon>Thermoactinomycetaceae</taxon>
        <taxon>Melghirimyces</taxon>
    </lineage>
</organism>